<dbReference type="AlphaFoldDB" id="A0A0E9T6E5"/>
<reference evidence="1" key="2">
    <citation type="journal article" date="2015" name="Fish Shellfish Immunol.">
        <title>Early steps in the European eel (Anguilla anguilla)-Vibrio vulnificus interaction in the gills: Role of the RtxA13 toxin.</title>
        <authorList>
            <person name="Callol A."/>
            <person name="Pajuelo D."/>
            <person name="Ebbesson L."/>
            <person name="Teles M."/>
            <person name="MacKenzie S."/>
            <person name="Amaro C."/>
        </authorList>
    </citation>
    <scope>NUCLEOTIDE SEQUENCE</scope>
</reference>
<reference evidence="1" key="1">
    <citation type="submission" date="2014-11" db="EMBL/GenBank/DDBJ databases">
        <authorList>
            <person name="Amaro Gonzalez C."/>
        </authorList>
    </citation>
    <scope>NUCLEOTIDE SEQUENCE</scope>
</reference>
<evidence type="ECO:0000313" key="1">
    <source>
        <dbReference type="EMBL" id="JAH48987.1"/>
    </source>
</evidence>
<organism evidence="1">
    <name type="scientific">Anguilla anguilla</name>
    <name type="common">European freshwater eel</name>
    <name type="synonym">Muraena anguilla</name>
    <dbReference type="NCBI Taxonomy" id="7936"/>
    <lineage>
        <taxon>Eukaryota</taxon>
        <taxon>Metazoa</taxon>
        <taxon>Chordata</taxon>
        <taxon>Craniata</taxon>
        <taxon>Vertebrata</taxon>
        <taxon>Euteleostomi</taxon>
        <taxon>Actinopterygii</taxon>
        <taxon>Neopterygii</taxon>
        <taxon>Teleostei</taxon>
        <taxon>Anguilliformes</taxon>
        <taxon>Anguillidae</taxon>
        <taxon>Anguilla</taxon>
    </lineage>
</organism>
<dbReference type="EMBL" id="GBXM01059590">
    <property type="protein sequence ID" value="JAH48987.1"/>
    <property type="molecule type" value="Transcribed_RNA"/>
</dbReference>
<proteinExistence type="predicted"/>
<accession>A0A0E9T6E5</accession>
<sequence length="44" mass="4881">MSPSKLVSDLIGSPQNSMCVCKACEYQWSSEQLRNTGPDKVQFS</sequence>
<name>A0A0E9T6E5_ANGAN</name>
<protein>
    <submittedName>
        <fullName evidence="1">Uncharacterized protein</fullName>
    </submittedName>
</protein>